<keyword evidence="11" id="KW-1185">Reference proteome</keyword>
<reference evidence="10 11" key="1">
    <citation type="submission" date="2010-12" db="EMBL/GenBank/DDBJ databases">
        <authorList>
            <person name="Muzny D."/>
            <person name="Qin X."/>
            <person name="Deng J."/>
            <person name="Jiang H."/>
            <person name="Liu Y."/>
            <person name="Qu J."/>
            <person name="Song X.-Z."/>
            <person name="Zhang L."/>
            <person name="Thornton R."/>
            <person name="Coyle M."/>
            <person name="Francisco L."/>
            <person name="Jackson L."/>
            <person name="Javaid M."/>
            <person name="Korchina V."/>
            <person name="Kovar C."/>
            <person name="Mata R."/>
            <person name="Mathew T."/>
            <person name="Ngo R."/>
            <person name="Nguyen L."/>
            <person name="Nguyen N."/>
            <person name="Okwuonu G."/>
            <person name="Ongeri F."/>
            <person name="Pham C."/>
            <person name="Simmons D."/>
            <person name="Wilczek-Boney K."/>
            <person name="Hale W."/>
            <person name="Jakkamsetti A."/>
            <person name="Pham P."/>
            <person name="Ruth R."/>
            <person name="San Lucas F."/>
            <person name="Warren J."/>
            <person name="Zhang J."/>
            <person name="Zhao Z."/>
            <person name="Zhou C."/>
            <person name="Zhu D."/>
            <person name="Lee S."/>
            <person name="Bess C."/>
            <person name="Blankenburg K."/>
            <person name="Forbes L."/>
            <person name="Fu Q."/>
            <person name="Gubbala S."/>
            <person name="Hirani K."/>
            <person name="Jayaseelan J.C."/>
            <person name="Lara F."/>
            <person name="Munidasa M."/>
            <person name="Palculict T."/>
            <person name="Patil S."/>
            <person name="Pu L.-L."/>
            <person name="Saada N."/>
            <person name="Tang L."/>
            <person name="Weissenberger G."/>
            <person name="Zhu Y."/>
            <person name="Hemphill L."/>
            <person name="Shang Y."/>
            <person name="Youmans B."/>
            <person name="Ayvaz T."/>
            <person name="Ross M."/>
            <person name="Santibanez J."/>
            <person name="Aqrawi P."/>
            <person name="Gross S."/>
            <person name="Joshi V."/>
            <person name="Fowler G."/>
            <person name="Nazareth L."/>
            <person name="Reid J."/>
            <person name="Worley K."/>
            <person name="Petrosino J."/>
            <person name="Highlander S."/>
            <person name="Gibbs R."/>
        </authorList>
    </citation>
    <scope>NUCLEOTIDE SEQUENCE [LARGE SCALE GENOMIC DNA]</scope>
    <source>
        <strain evidence="10 11">ATCC 23263</strain>
    </source>
</reference>
<dbReference type="HOGENOM" id="CLU_1076648_0_0_9"/>
<comment type="caution">
    <text evidence="10">The sequence shown here is derived from an EMBL/GenBank/DDBJ whole genome shotgun (WGS) entry which is preliminary data.</text>
</comment>
<feature type="transmembrane region" description="Helical" evidence="8">
    <location>
        <begin position="31"/>
        <end position="52"/>
    </location>
</feature>
<feature type="domain" description="POTRA" evidence="9">
    <location>
        <begin position="61"/>
        <end position="129"/>
    </location>
</feature>
<keyword evidence="4 8" id="KW-0812">Transmembrane</keyword>
<dbReference type="PANTHER" id="PTHR37820">
    <property type="entry name" value="CELL DIVISION PROTEIN DIVIB"/>
    <property type="match status" value="1"/>
</dbReference>
<accession>E6MGC5</accession>
<evidence type="ECO:0000256" key="4">
    <source>
        <dbReference type="ARBA" id="ARBA00022692"/>
    </source>
</evidence>
<evidence type="ECO:0000256" key="5">
    <source>
        <dbReference type="ARBA" id="ARBA00022989"/>
    </source>
</evidence>
<name>E6MGC5_9FIRM</name>
<dbReference type="EMBL" id="AEQN01000016">
    <property type="protein sequence ID" value="EFV01665.1"/>
    <property type="molecule type" value="Genomic_DNA"/>
</dbReference>
<dbReference type="Pfam" id="PF08478">
    <property type="entry name" value="POTRA_1"/>
    <property type="match status" value="1"/>
</dbReference>
<keyword evidence="3" id="KW-0132">Cell division</keyword>
<gene>
    <name evidence="10" type="ORF">HMP0721_1058</name>
</gene>
<dbReference type="eggNOG" id="COG1589">
    <property type="taxonomic scope" value="Bacteria"/>
</dbReference>
<evidence type="ECO:0000256" key="6">
    <source>
        <dbReference type="ARBA" id="ARBA00023136"/>
    </source>
</evidence>
<dbReference type="InterPro" id="IPR050487">
    <property type="entry name" value="FtsQ_DivIB"/>
</dbReference>
<evidence type="ECO:0000313" key="11">
    <source>
        <dbReference type="Proteomes" id="UP000004754"/>
    </source>
</evidence>
<dbReference type="PROSITE" id="PS51779">
    <property type="entry name" value="POTRA"/>
    <property type="match status" value="1"/>
</dbReference>
<dbReference type="Proteomes" id="UP000004754">
    <property type="component" value="Unassembled WGS sequence"/>
</dbReference>
<dbReference type="AlphaFoldDB" id="E6MGC5"/>
<dbReference type="InterPro" id="IPR013685">
    <property type="entry name" value="POTRA_FtsQ_type"/>
</dbReference>
<comment type="subcellular location">
    <subcellularLocation>
        <location evidence="1">Membrane</location>
    </subcellularLocation>
</comment>
<sequence>MRNGEGGEPVAEDPKRARIAKRLKKSKRKRFLRILFIMIVSGTILGVGGYWLSGTVQPVDLTIRNIKIRGNVTIDDQTVKDQAATAIGQNILTVNLNELAADIKDSLHVRSVAIVRAFPNTLVVDVKEMPILCAVNNGSQIYYVNNRRKVVMTSPYLSNTNVPLLSGLTLKGRYRSGETLSFAPWRRQDEAFAILKTLEAGGMLTKVSEVAYTSDNTYRIITKSNLNIEVVSVGNLQKHMDYIQTLFSQKQSNMNVDLTTGPYPIVKNR</sequence>
<dbReference type="PANTHER" id="PTHR37820:SF1">
    <property type="entry name" value="CELL DIVISION PROTEIN FTSQ"/>
    <property type="match status" value="1"/>
</dbReference>
<dbReference type="GO" id="GO:0005886">
    <property type="term" value="C:plasma membrane"/>
    <property type="evidence" value="ECO:0007669"/>
    <property type="project" value="TreeGrafter"/>
</dbReference>
<dbReference type="STRING" id="887929.HMP0721_1058"/>
<dbReference type="Gene3D" id="3.10.20.310">
    <property type="entry name" value="membrane protein fhac"/>
    <property type="match status" value="1"/>
</dbReference>
<dbReference type="GO" id="GO:0051301">
    <property type="term" value="P:cell division"/>
    <property type="evidence" value="ECO:0007669"/>
    <property type="project" value="UniProtKB-KW"/>
</dbReference>
<keyword evidence="6 8" id="KW-0472">Membrane</keyword>
<dbReference type="InterPro" id="IPR034746">
    <property type="entry name" value="POTRA"/>
</dbReference>
<evidence type="ECO:0000313" key="10">
    <source>
        <dbReference type="EMBL" id="EFV01665.1"/>
    </source>
</evidence>
<evidence type="ECO:0000256" key="7">
    <source>
        <dbReference type="ARBA" id="ARBA00023306"/>
    </source>
</evidence>
<keyword evidence="5 8" id="KW-1133">Transmembrane helix</keyword>
<keyword evidence="7" id="KW-0131">Cell cycle</keyword>
<protein>
    <submittedName>
        <fullName evidence="10">POTRA domain protein, FtsQ-type</fullName>
    </submittedName>
</protein>
<evidence type="ECO:0000256" key="3">
    <source>
        <dbReference type="ARBA" id="ARBA00022618"/>
    </source>
</evidence>
<keyword evidence="2" id="KW-1003">Cell membrane</keyword>
<evidence type="ECO:0000259" key="9">
    <source>
        <dbReference type="PROSITE" id="PS51779"/>
    </source>
</evidence>
<evidence type="ECO:0000256" key="1">
    <source>
        <dbReference type="ARBA" id="ARBA00004370"/>
    </source>
</evidence>
<proteinExistence type="predicted"/>
<evidence type="ECO:0000256" key="8">
    <source>
        <dbReference type="SAM" id="Phobius"/>
    </source>
</evidence>
<organism evidence="10 11">
    <name type="scientific">Pseudoramibacter alactolyticus ATCC 23263</name>
    <dbReference type="NCBI Taxonomy" id="887929"/>
    <lineage>
        <taxon>Bacteria</taxon>
        <taxon>Bacillati</taxon>
        <taxon>Bacillota</taxon>
        <taxon>Clostridia</taxon>
        <taxon>Eubacteriales</taxon>
        <taxon>Eubacteriaceae</taxon>
        <taxon>Pseudoramibacter</taxon>
    </lineage>
</organism>
<evidence type="ECO:0000256" key="2">
    <source>
        <dbReference type="ARBA" id="ARBA00022475"/>
    </source>
</evidence>